<sequence length="293" mass="33693">MENKEKSLASQHIGWYPGHMAKTKREIREKINLIDIIYEVIDARMPISSKIKDIDDLVKDKPRILIMTKYDLCDKKETDKFISYYEKLGYIVVPVDLANNKNVKEVLNLSESVSKELNNKRKSKGLKPRNLRALIIGIPNVGKSTLINRLVGKKAAGVGNKPGFTKSLSWIRINKDIDLLDSPGILWPKLEDQYEARILAIFSSIKEEILNKEDLALFAIDILTKLYKDKLENRYNIQLDNMTNIEVMEEIAKKRGCVTKGNITDYERVSSIILNDIKNNVFKEITLDRLEKD</sequence>
<keyword evidence="3 4" id="KW-0342">GTP-binding</keyword>
<dbReference type="InterPro" id="IPR030378">
    <property type="entry name" value="G_CP_dom"/>
</dbReference>
<comment type="similarity">
    <text evidence="4">Belongs to the TRAFAC class YlqF/YawG GTPase family. MTG1 subfamily.</text>
</comment>
<evidence type="ECO:0000313" key="7">
    <source>
        <dbReference type="EMBL" id="HIR59002.1"/>
    </source>
</evidence>
<dbReference type="PROSITE" id="PS51721">
    <property type="entry name" value="G_CP"/>
    <property type="match status" value="1"/>
</dbReference>
<dbReference type="Gene3D" id="1.10.1580.10">
    <property type="match status" value="1"/>
</dbReference>
<dbReference type="CDD" id="cd00882">
    <property type="entry name" value="Ras_like_GTPase"/>
    <property type="match status" value="1"/>
</dbReference>
<name>A0A9D1J2Z5_9FIRM</name>
<evidence type="ECO:0000259" key="6">
    <source>
        <dbReference type="PROSITE" id="PS51721"/>
    </source>
</evidence>
<evidence type="ECO:0000256" key="3">
    <source>
        <dbReference type="ARBA" id="ARBA00023134"/>
    </source>
</evidence>
<dbReference type="Pfam" id="PF01926">
    <property type="entry name" value="MMR_HSR1"/>
    <property type="match status" value="1"/>
</dbReference>
<dbReference type="AlphaFoldDB" id="A0A9D1J2Z5"/>
<dbReference type="GO" id="GO:0003924">
    <property type="term" value="F:GTPase activity"/>
    <property type="evidence" value="ECO:0007669"/>
    <property type="project" value="TreeGrafter"/>
</dbReference>
<comment type="caution">
    <text evidence="7">The sequence shown here is derived from an EMBL/GenBank/DDBJ whole genome shotgun (WGS) entry which is preliminary data.</text>
</comment>
<evidence type="ECO:0000313" key="8">
    <source>
        <dbReference type="Proteomes" id="UP000824232"/>
    </source>
</evidence>
<accession>A0A9D1J2Z5</accession>
<organism evidence="7 8">
    <name type="scientific">Candidatus Onthousia excrementipullorum</name>
    <dbReference type="NCBI Taxonomy" id="2840884"/>
    <lineage>
        <taxon>Bacteria</taxon>
        <taxon>Bacillati</taxon>
        <taxon>Bacillota</taxon>
        <taxon>Bacilli</taxon>
        <taxon>Candidatus Onthousia</taxon>
    </lineage>
</organism>
<feature type="binding site" evidence="5">
    <location>
        <begin position="140"/>
        <end position="145"/>
    </location>
    <ligand>
        <name>GTP</name>
        <dbReference type="ChEBI" id="CHEBI:37565"/>
    </ligand>
</feature>
<dbReference type="EMBL" id="DVHC01000030">
    <property type="protein sequence ID" value="HIR59002.1"/>
    <property type="molecule type" value="Genomic_DNA"/>
</dbReference>
<reference evidence="7" key="2">
    <citation type="journal article" date="2021" name="PeerJ">
        <title>Extensive microbial diversity within the chicken gut microbiome revealed by metagenomics and culture.</title>
        <authorList>
            <person name="Gilroy R."/>
            <person name="Ravi A."/>
            <person name="Getino M."/>
            <person name="Pursley I."/>
            <person name="Horton D.L."/>
            <person name="Alikhan N.F."/>
            <person name="Baker D."/>
            <person name="Gharbi K."/>
            <person name="Hall N."/>
            <person name="Watson M."/>
            <person name="Adriaenssens E.M."/>
            <person name="Foster-Nyarko E."/>
            <person name="Jarju S."/>
            <person name="Secka A."/>
            <person name="Antonio M."/>
            <person name="Oren A."/>
            <person name="Chaudhuri R.R."/>
            <person name="La Ragione R."/>
            <person name="Hildebrand F."/>
            <person name="Pallen M.J."/>
        </authorList>
    </citation>
    <scope>NUCLEOTIDE SEQUENCE</scope>
    <source>
        <strain evidence="7">CHK184-20233</strain>
    </source>
</reference>
<dbReference type="SUPFAM" id="SSF52540">
    <property type="entry name" value="P-loop containing nucleoside triphosphate hydrolases"/>
    <property type="match status" value="1"/>
</dbReference>
<dbReference type="InterPro" id="IPR027417">
    <property type="entry name" value="P-loop_NTPase"/>
</dbReference>
<dbReference type="Gene3D" id="3.40.50.300">
    <property type="entry name" value="P-loop containing nucleotide triphosphate hydrolases"/>
    <property type="match status" value="1"/>
</dbReference>
<dbReference type="GO" id="GO:0005737">
    <property type="term" value="C:cytoplasm"/>
    <property type="evidence" value="ECO:0007669"/>
    <property type="project" value="UniProtKB-SubCell"/>
</dbReference>
<dbReference type="InterPro" id="IPR016478">
    <property type="entry name" value="GTPase_MTG1"/>
</dbReference>
<dbReference type="InterPro" id="IPR023179">
    <property type="entry name" value="GTP-bd_ortho_bundle_sf"/>
</dbReference>
<gene>
    <name evidence="7" type="primary">ylqF</name>
    <name evidence="7" type="ORF">IAB38_03030</name>
</gene>
<dbReference type="InterPro" id="IPR019991">
    <property type="entry name" value="GTP-bd_ribosome_bgen"/>
</dbReference>
<dbReference type="GO" id="GO:0006412">
    <property type="term" value="P:translation"/>
    <property type="evidence" value="ECO:0007669"/>
    <property type="project" value="TreeGrafter"/>
</dbReference>
<evidence type="ECO:0000256" key="5">
    <source>
        <dbReference type="PIRSR" id="PIRSR006230-1"/>
    </source>
</evidence>
<evidence type="ECO:0000256" key="2">
    <source>
        <dbReference type="ARBA" id="ARBA00022741"/>
    </source>
</evidence>
<comment type="function">
    <text evidence="4">Required for a late step of 50S ribosomal subunit assembly. Has GTPase activity.</text>
</comment>
<protein>
    <recommendedName>
        <fullName evidence="1 4">Ribosome biogenesis GTPase A</fullName>
    </recommendedName>
</protein>
<keyword evidence="2 4" id="KW-0547">Nucleotide-binding</keyword>
<dbReference type="GO" id="GO:0005525">
    <property type="term" value="F:GTP binding"/>
    <property type="evidence" value="ECO:0007669"/>
    <property type="project" value="UniProtKB-KW"/>
</dbReference>
<dbReference type="Proteomes" id="UP000824232">
    <property type="component" value="Unassembled WGS sequence"/>
</dbReference>
<dbReference type="InterPro" id="IPR006073">
    <property type="entry name" value="GTP-bd"/>
</dbReference>
<dbReference type="PANTHER" id="PTHR45782:SF4">
    <property type="entry name" value="MITOCHONDRIAL RIBOSOME-ASSOCIATED GTPASE 1"/>
    <property type="match status" value="1"/>
</dbReference>
<feature type="domain" description="CP-type G" evidence="6">
    <location>
        <begin position="24"/>
        <end position="188"/>
    </location>
</feature>
<evidence type="ECO:0000256" key="4">
    <source>
        <dbReference type="PIRNR" id="PIRNR006230"/>
    </source>
</evidence>
<dbReference type="PANTHER" id="PTHR45782">
    <property type="entry name" value="MITOCHONDRIAL RIBOSOME-ASSOCIATED GTPASE 1"/>
    <property type="match status" value="1"/>
</dbReference>
<reference evidence="7" key="1">
    <citation type="submission" date="2020-10" db="EMBL/GenBank/DDBJ databases">
        <authorList>
            <person name="Gilroy R."/>
        </authorList>
    </citation>
    <scope>NUCLEOTIDE SEQUENCE</scope>
    <source>
        <strain evidence="7">CHK184-20233</strain>
    </source>
</reference>
<keyword evidence="4" id="KW-0963">Cytoplasm</keyword>
<proteinExistence type="inferred from homology"/>
<evidence type="ECO:0000256" key="1">
    <source>
        <dbReference type="ARBA" id="ARBA00014898"/>
    </source>
</evidence>
<dbReference type="PIRSF" id="PIRSF006230">
    <property type="entry name" value="MG442"/>
    <property type="match status" value="1"/>
</dbReference>
<feature type="binding site" evidence="5">
    <location>
        <position position="184"/>
    </location>
    <ligand>
        <name>GTP</name>
        <dbReference type="ChEBI" id="CHEBI:37565"/>
    </ligand>
</feature>
<dbReference type="NCBIfam" id="TIGR03596">
    <property type="entry name" value="GTPase_YlqF"/>
    <property type="match status" value="1"/>
</dbReference>
<comment type="subcellular location">
    <subcellularLocation>
        <location evidence="4">Cytoplasm</location>
    </subcellularLocation>
</comment>
<dbReference type="CDD" id="cd01856">
    <property type="entry name" value="YlqF"/>
    <property type="match status" value="1"/>
</dbReference>